<dbReference type="InterPro" id="IPR015424">
    <property type="entry name" value="PyrdxlP-dep_Trfase"/>
</dbReference>
<dbReference type="InterPro" id="IPR000653">
    <property type="entry name" value="DegT/StrS_aminotransferase"/>
</dbReference>
<dbReference type="Gene3D" id="3.90.1150.10">
    <property type="entry name" value="Aspartate Aminotransferase, domain 1"/>
    <property type="match status" value="1"/>
</dbReference>
<comment type="cofactor">
    <cofactor evidence="1">
        <name>pyridoxal 5'-phosphate</name>
        <dbReference type="ChEBI" id="CHEBI:597326"/>
    </cofactor>
</comment>
<dbReference type="PANTHER" id="PTHR30244">
    <property type="entry name" value="TRANSAMINASE"/>
    <property type="match status" value="1"/>
</dbReference>
<dbReference type="EMBL" id="JAKXMK010000001">
    <property type="protein sequence ID" value="MCH6164062.1"/>
    <property type="molecule type" value="Genomic_DNA"/>
</dbReference>
<reference evidence="3 4" key="1">
    <citation type="submission" date="2022-03" db="EMBL/GenBank/DDBJ databases">
        <title>Pseudonocardia alaer sp. nov., a novel actinomycete isolated from reed forest soil.</title>
        <authorList>
            <person name="Wang L."/>
        </authorList>
    </citation>
    <scope>NUCLEOTIDE SEQUENCE [LARGE SCALE GENOMIC DNA]</scope>
    <source>
        <strain evidence="3 4">Y-16303</strain>
    </source>
</reference>
<dbReference type="InterPro" id="IPR015422">
    <property type="entry name" value="PyrdxlP-dep_Trfase_small"/>
</dbReference>
<dbReference type="PANTHER" id="PTHR30244:SF34">
    <property type="entry name" value="DTDP-4-AMINO-4,6-DIDEOXYGALACTOSE TRANSAMINASE"/>
    <property type="match status" value="1"/>
</dbReference>
<dbReference type="CDD" id="cd00616">
    <property type="entry name" value="AHBA_syn"/>
    <property type="match status" value="1"/>
</dbReference>
<evidence type="ECO:0000313" key="4">
    <source>
        <dbReference type="Proteomes" id="UP001299970"/>
    </source>
</evidence>
<protein>
    <submittedName>
        <fullName evidence="3">DegT/DnrJ/EryC1/StrS family aminotransferase</fullName>
    </submittedName>
</protein>
<dbReference type="PIRSF" id="PIRSF000390">
    <property type="entry name" value="PLP_StrS"/>
    <property type="match status" value="1"/>
</dbReference>
<evidence type="ECO:0000313" key="3">
    <source>
        <dbReference type="EMBL" id="MCH6164062.1"/>
    </source>
</evidence>
<evidence type="ECO:0000256" key="2">
    <source>
        <dbReference type="RuleBase" id="RU004508"/>
    </source>
</evidence>
<evidence type="ECO:0000256" key="1">
    <source>
        <dbReference type="ARBA" id="ARBA00001933"/>
    </source>
</evidence>
<sequence length="378" mass="39630">MIPVMRPLLGEEEAQAVADVVRSGWVAQGPRVAEFEKEFAASVGAAYGVATSSCTTALHLALYVLGVGPGDEVIVPSLSFIASTNAVRYCGAVPVFADVDPLTGNMTADTVSAVITPRTRAVMVVHQAGVPADVPAIRAVCGEIPVVEDAACAAGSTLAGRPVGHGALMAAWSFHPRKLITTGEGGMITTDDAERAARLRRLREHGMSVSAADRHASGRNTVEEYGETAFNYRLTDMQAAMGLVQLRRLPAIVAHRRERADRYRALLAPLGLRTVCDPEGGTTNVQSFWVELPDAAPPVSEVLAALSQAGVSARRGIMAAHLEPAYAGHPHGPLPVTEHLTARTLILPLHHDLSDADQDVVVAALAAAIGLQSAVPSH</sequence>
<dbReference type="Gene3D" id="3.40.640.10">
    <property type="entry name" value="Type I PLP-dependent aspartate aminotransferase-like (Major domain)"/>
    <property type="match status" value="1"/>
</dbReference>
<comment type="similarity">
    <text evidence="2">Belongs to the DegT/DnrJ/EryC1 family.</text>
</comment>
<dbReference type="RefSeq" id="WP_241034099.1">
    <property type="nucleotide sequence ID" value="NZ_BAAAJF010000034.1"/>
</dbReference>
<keyword evidence="3" id="KW-0808">Transferase</keyword>
<organism evidence="3 4">
    <name type="scientific">Pseudonocardia alaniniphila</name>
    <dbReference type="NCBI Taxonomy" id="75291"/>
    <lineage>
        <taxon>Bacteria</taxon>
        <taxon>Bacillati</taxon>
        <taxon>Actinomycetota</taxon>
        <taxon>Actinomycetes</taxon>
        <taxon>Pseudonocardiales</taxon>
        <taxon>Pseudonocardiaceae</taxon>
        <taxon>Pseudonocardia</taxon>
    </lineage>
</organism>
<dbReference type="InterPro" id="IPR015421">
    <property type="entry name" value="PyrdxlP-dep_Trfase_major"/>
</dbReference>
<dbReference type="SUPFAM" id="SSF53383">
    <property type="entry name" value="PLP-dependent transferases"/>
    <property type="match status" value="1"/>
</dbReference>
<name>A0ABS9T6C1_9PSEU</name>
<keyword evidence="4" id="KW-1185">Reference proteome</keyword>
<keyword evidence="2" id="KW-0663">Pyridoxal phosphate</keyword>
<keyword evidence="3" id="KW-0032">Aminotransferase</keyword>
<dbReference type="Pfam" id="PF01041">
    <property type="entry name" value="DegT_DnrJ_EryC1"/>
    <property type="match status" value="1"/>
</dbReference>
<proteinExistence type="inferred from homology"/>
<gene>
    <name evidence="3" type="ORF">MMF94_00080</name>
</gene>
<comment type="caution">
    <text evidence="3">The sequence shown here is derived from an EMBL/GenBank/DDBJ whole genome shotgun (WGS) entry which is preliminary data.</text>
</comment>
<accession>A0ABS9T6C1</accession>
<dbReference type="Proteomes" id="UP001299970">
    <property type="component" value="Unassembled WGS sequence"/>
</dbReference>
<dbReference type="GO" id="GO:0008483">
    <property type="term" value="F:transaminase activity"/>
    <property type="evidence" value="ECO:0007669"/>
    <property type="project" value="UniProtKB-KW"/>
</dbReference>